<dbReference type="InterPro" id="IPR038975">
    <property type="entry name" value="THNL"/>
</dbReference>
<gene>
    <name evidence="1" type="ORF">M0R45_031719</name>
</gene>
<reference evidence="1 2" key="1">
    <citation type="journal article" date="2023" name="G3 (Bethesda)">
        <title>A chromosome-length genome assembly and annotation of blackberry (Rubus argutus, cv. 'Hillquist').</title>
        <authorList>
            <person name="Bruna T."/>
            <person name="Aryal R."/>
            <person name="Dudchenko O."/>
            <person name="Sargent D.J."/>
            <person name="Mead D."/>
            <person name="Buti M."/>
            <person name="Cavallini A."/>
            <person name="Hytonen T."/>
            <person name="Andres J."/>
            <person name="Pham M."/>
            <person name="Weisz D."/>
            <person name="Mascagni F."/>
            <person name="Usai G."/>
            <person name="Natali L."/>
            <person name="Bassil N."/>
            <person name="Fernandez G.E."/>
            <person name="Lomsadze A."/>
            <person name="Armour M."/>
            <person name="Olukolu B."/>
            <person name="Poorten T."/>
            <person name="Britton C."/>
            <person name="Davik J."/>
            <person name="Ashrafi H."/>
            <person name="Aiden E.L."/>
            <person name="Borodovsky M."/>
            <person name="Worthington M."/>
        </authorList>
    </citation>
    <scope>NUCLEOTIDE SEQUENCE [LARGE SCALE GENOMIC DNA]</scope>
    <source>
        <strain evidence="1">PI 553951</strain>
    </source>
</reference>
<dbReference type="PANTHER" id="PTHR36312:SF1">
    <property type="entry name" value="OS01G0594500 PROTEIN"/>
    <property type="match status" value="1"/>
</dbReference>
<dbReference type="AlphaFoldDB" id="A0AAW1WHA3"/>
<dbReference type="EMBL" id="JBEDUW010000006">
    <property type="protein sequence ID" value="KAK9923291.1"/>
    <property type="molecule type" value="Genomic_DNA"/>
</dbReference>
<sequence length="127" mass="13753">MFYLVLVMQVQQSRGDDDDTAKAIDKTFCYGECLAPCVKKGGWVGKAVCATKCTLDCGFSAESAALHSTNNIPNPRDNLYFCNIGCASSLCTNFVTKQNPEPEKVDGCVDSCSQTCMAKHPLLPNEN</sequence>
<organism evidence="1 2">
    <name type="scientific">Rubus argutus</name>
    <name type="common">Southern blackberry</name>
    <dbReference type="NCBI Taxonomy" id="59490"/>
    <lineage>
        <taxon>Eukaryota</taxon>
        <taxon>Viridiplantae</taxon>
        <taxon>Streptophyta</taxon>
        <taxon>Embryophyta</taxon>
        <taxon>Tracheophyta</taxon>
        <taxon>Spermatophyta</taxon>
        <taxon>Magnoliopsida</taxon>
        <taxon>eudicotyledons</taxon>
        <taxon>Gunneridae</taxon>
        <taxon>Pentapetalae</taxon>
        <taxon>rosids</taxon>
        <taxon>fabids</taxon>
        <taxon>Rosales</taxon>
        <taxon>Rosaceae</taxon>
        <taxon>Rosoideae</taxon>
        <taxon>Rosoideae incertae sedis</taxon>
        <taxon>Rubus</taxon>
    </lineage>
</organism>
<accession>A0AAW1WHA3</accession>
<evidence type="ECO:0008006" key="3">
    <source>
        <dbReference type="Google" id="ProtNLM"/>
    </source>
</evidence>
<comment type="caution">
    <text evidence="1">The sequence shown here is derived from an EMBL/GenBank/DDBJ whole genome shotgun (WGS) entry which is preliminary data.</text>
</comment>
<keyword evidence="2" id="KW-1185">Reference proteome</keyword>
<proteinExistence type="predicted"/>
<dbReference type="Proteomes" id="UP001457282">
    <property type="component" value="Unassembled WGS sequence"/>
</dbReference>
<evidence type="ECO:0000313" key="2">
    <source>
        <dbReference type="Proteomes" id="UP001457282"/>
    </source>
</evidence>
<protein>
    <recommendedName>
        <fullName evidence="3">Thionin-like protein 2</fullName>
    </recommendedName>
</protein>
<dbReference type="PANTHER" id="PTHR36312">
    <property type="entry name" value="THIONIN-LIKE PROTEIN 1"/>
    <property type="match status" value="1"/>
</dbReference>
<evidence type="ECO:0000313" key="1">
    <source>
        <dbReference type="EMBL" id="KAK9923291.1"/>
    </source>
</evidence>
<name>A0AAW1WHA3_RUBAR</name>